<feature type="region of interest" description="Disordered" evidence="3">
    <location>
        <begin position="66"/>
        <end position="106"/>
    </location>
</feature>
<evidence type="ECO:0000256" key="3">
    <source>
        <dbReference type="SAM" id="MobiDB-lite"/>
    </source>
</evidence>
<dbReference type="AlphaFoldDB" id="A0A812K0C1"/>
<feature type="domain" description="COR" evidence="4">
    <location>
        <begin position="331"/>
        <end position="461"/>
    </location>
</feature>
<protein>
    <submittedName>
        <fullName evidence="5">Pats1 protein</fullName>
    </submittedName>
</protein>
<dbReference type="Pfam" id="PF16095">
    <property type="entry name" value="COR-A"/>
    <property type="match status" value="1"/>
</dbReference>
<keyword evidence="2" id="KW-0175">Coiled coil</keyword>
<evidence type="ECO:0000256" key="1">
    <source>
        <dbReference type="ARBA" id="ARBA00022737"/>
    </source>
</evidence>
<dbReference type="Gene3D" id="3.30.70.1390">
    <property type="entry name" value="ROC domain from the Parkinson's disease-associated leucine-rich repeat kinase 2"/>
    <property type="match status" value="1"/>
</dbReference>
<evidence type="ECO:0000259" key="4">
    <source>
        <dbReference type="Pfam" id="PF16095"/>
    </source>
</evidence>
<feature type="region of interest" description="Disordered" evidence="3">
    <location>
        <begin position="644"/>
        <end position="724"/>
    </location>
</feature>
<sequence>MGGLRCFGSFDSRRCGRRLHHGTAIRDDISAEGQQRVATDEAADTRRRRFPTSDFDSVVARHVAAALRDNSPEDAEPDTEARATTPERTRPRPAGWSSVPSQDGEHRSFKMPVDLVIKHMRSDDGADDDAITLQTFDFAGQEEYHMLHHLFLSNKGLYLVVFDLSLWTDESGDDRTSEDALTFWICSVHCHAPESRMVLVGTHVDMLGPHKTAILGKVDARIHELLERNQALNEQLVVNTAEELCFFPIDNRRRARQSVESLRAKIDETAAEICTTGFLSKALPLYWLRYQTELIRLARAGPDRFWGTASVEGTMPAAGAALSAPPKPVHVLPFSQVSRLGRAVGIHDEGELLSVLIYLHDTGSIIFFDEEKLRDCVVLDPYWLAEAAANIFNCPRVVQGRSASARRLLERGELHVDLLRQHLWRSERFADHIPVLVNLMLRFDLLVSSSDQDVFVVPFLLPLKTGGYEPPGEGSLSFDFHGMLTRLLPTVFPRLIASAAKMPSLRLTHSQVYKDSCTIFLGKRRLAFELLPPGRPEMIAVKRLAGSEEGGESDGDEPGGLQLPLDLAKQVIQLVHESTSEWLPHLSFTAGVLCPHCHRSGAPHVIDVSELSEVVICSRSHEPVTLAKAGWAFRWRQEVLTSGGASRKSSDVTLEAEDLVPPMDVQEPPREPEPPAKLTRPPSLPGVERRTVPIPTAIDTSSSPLPGSSSPFAGEETPASPSMAAPDQVGLLYFLYASPLTVDTLDVRAELQLLRHS</sequence>
<feature type="compositionally biased region" description="Basic and acidic residues" evidence="3">
    <location>
        <begin position="79"/>
        <end position="90"/>
    </location>
</feature>
<gene>
    <name evidence="5" type="primary">pats1</name>
    <name evidence="5" type="ORF">SNAT2548_LOCUS7463</name>
</gene>
<feature type="compositionally biased region" description="Low complexity" evidence="3">
    <location>
        <begin position="701"/>
        <end position="711"/>
    </location>
</feature>
<evidence type="ECO:0000256" key="2">
    <source>
        <dbReference type="SAM" id="Coils"/>
    </source>
</evidence>
<keyword evidence="6" id="KW-1185">Reference proteome</keyword>
<keyword evidence="1" id="KW-0677">Repeat</keyword>
<dbReference type="Gene3D" id="3.40.50.300">
    <property type="entry name" value="P-loop containing nucleotide triphosphate hydrolases"/>
    <property type="match status" value="1"/>
</dbReference>
<dbReference type="InterPro" id="IPR036388">
    <property type="entry name" value="WH-like_DNA-bd_sf"/>
</dbReference>
<dbReference type="PANTHER" id="PTHR47679">
    <property type="entry name" value="PROTEIN TORNADO 1"/>
    <property type="match status" value="1"/>
</dbReference>
<dbReference type="InterPro" id="IPR027417">
    <property type="entry name" value="P-loop_NTPase"/>
</dbReference>
<comment type="caution">
    <text evidence="5">The sequence shown here is derived from an EMBL/GenBank/DDBJ whole genome shotgun (WGS) entry which is preliminary data.</text>
</comment>
<evidence type="ECO:0000313" key="6">
    <source>
        <dbReference type="Proteomes" id="UP000604046"/>
    </source>
</evidence>
<dbReference type="OrthoDB" id="10252328at2759"/>
<feature type="coiled-coil region" evidence="2">
    <location>
        <begin position="215"/>
        <end position="272"/>
    </location>
</feature>
<proteinExistence type="predicted"/>
<dbReference type="EMBL" id="CAJNDS010000522">
    <property type="protein sequence ID" value="CAE7214621.1"/>
    <property type="molecule type" value="Genomic_DNA"/>
</dbReference>
<organism evidence="5 6">
    <name type="scientific">Symbiodinium natans</name>
    <dbReference type="NCBI Taxonomy" id="878477"/>
    <lineage>
        <taxon>Eukaryota</taxon>
        <taxon>Sar</taxon>
        <taxon>Alveolata</taxon>
        <taxon>Dinophyceae</taxon>
        <taxon>Suessiales</taxon>
        <taxon>Symbiodiniaceae</taxon>
        <taxon>Symbiodinium</taxon>
    </lineage>
</organism>
<accession>A0A812K0C1</accession>
<name>A0A812K0C1_9DINO</name>
<dbReference type="Proteomes" id="UP000604046">
    <property type="component" value="Unassembled WGS sequence"/>
</dbReference>
<dbReference type="Gene3D" id="1.10.10.10">
    <property type="entry name" value="Winged helix-like DNA-binding domain superfamily/Winged helix DNA-binding domain"/>
    <property type="match status" value="1"/>
</dbReference>
<dbReference type="InterPro" id="IPR032171">
    <property type="entry name" value="COR-A"/>
</dbReference>
<dbReference type="SUPFAM" id="SSF52540">
    <property type="entry name" value="P-loop containing nucleoside triphosphate hydrolases"/>
    <property type="match status" value="1"/>
</dbReference>
<dbReference type="PANTHER" id="PTHR47679:SF2">
    <property type="entry name" value="C-TERMINAL OF ROC (COR) DOMAIN-CONTAINING PROTEIN"/>
    <property type="match status" value="1"/>
</dbReference>
<reference evidence="5" key="1">
    <citation type="submission" date="2021-02" db="EMBL/GenBank/DDBJ databases">
        <authorList>
            <person name="Dougan E. K."/>
            <person name="Rhodes N."/>
            <person name="Thang M."/>
            <person name="Chan C."/>
        </authorList>
    </citation>
    <scope>NUCLEOTIDE SEQUENCE</scope>
</reference>
<evidence type="ECO:0000313" key="5">
    <source>
        <dbReference type="EMBL" id="CAE7214621.1"/>
    </source>
</evidence>
<dbReference type="Pfam" id="PF08477">
    <property type="entry name" value="Roc"/>
    <property type="match status" value="1"/>
</dbReference>